<dbReference type="Proteomes" id="UP000029989">
    <property type="component" value="Unassembled WGS sequence"/>
</dbReference>
<keyword evidence="8" id="KW-1133">Transmembrane helix</keyword>
<evidence type="ECO:0000256" key="8">
    <source>
        <dbReference type="ARBA" id="ARBA00022989"/>
    </source>
</evidence>
<dbReference type="GO" id="GO:0005886">
    <property type="term" value="C:plasma membrane"/>
    <property type="evidence" value="ECO:0007669"/>
    <property type="project" value="UniProtKB-SubCell"/>
</dbReference>
<evidence type="ECO:0000256" key="1">
    <source>
        <dbReference type="ARBA" id="ARBA00004377"/>
    </source>
</evidence>
<feature type="domain" description="GspL cytoplasmic actin-ATPase-like" evidence="10">
    <location>
        <begin position="45"/>
        <end position="162"/>
    </location>
</feature>
<keyword evidence="9" id="KW-0472">Membrane</keyword>
<evidence type="ECO:0000256" key="9">
    <source>
        <dbReference type="ARBA" id="ARBA00023136"/>
    </source>
</evidence>
<dbReference type="InterPro" id="IPR007812">
    <property type="entry name" value="T2SS_protein-GspL"/>
</dbReference>
<keyword evidence="5" id="KW-0997">Cell inner membrane</keyword>
<keyword evidence="13" id="KW-1185">Reference proteome</keyword>
<accession>A0A0A0F007</accession>
<dbReference type="SUPFAM" id="SSF53067">
    <property type="entry name" value="Actin-like ATPase domain"/>
    <property type="match status" value="1"/>
</dbReference>
<proteinExistence type="inferred from homology"/>
<dbReference type="GO" id="GO:0015627">
    <property type="term" value="C:type II protein secretion system complex"/>
    <property type="evidence" value="ECO:0007669"/>
    <property type="project" value="InterPro"/>
</dbReference>
<feature type="domain" description="GspL periplasmic" evidence="11">
    <location>
        <begin position="211"/>
        <end position="345"/>
    </location>
</feature>
<dbReference type="STRING" id="913325.N799_03625"/>
<dbReference type="GO" id="GO:0009276">
    <property type="term" value="C:Gram-negative-bacterium-type cell wall"/>
    <property type="evidence" value="ECO:0007669"/>
    <property type="project" value="InterPro"/>
</dbReference>
<dbReference type="GO" id="GO:0015628">
    <property type="term" value="P:protein secretion by the type II secretion system"/>
    <property type="evidence" value="ECO:0007669"/>
    <property type="project" value="InterPro"/>
</dbReference>
<dbReference type="Gene3D" id="3.30.420.380">
    <property type="match status" value="1"/>
</dbReference>
<evidence type="ECO:0000313" key="12">
    <source>
        <dbReference type="EMBL" id="KGM56516.1"/>
    </source>
</evidence>
<evidence type="ECO:0000256" key="3">
    <source>
        <dbReference type="ARBA" id="ARBA00022448"/>
    </source>
</evidence>
<dbReference type="NCBIfam" id="TIGR01709">
    <property type="entry name" value="typeII_sec_gspL"/>
    <property type="match status" value="1"/>
</dbReference>
<evidence type="ECO:0000256" key="4">
    <source>
        <dbReference type="ARBA" id="ARBA00022475"/>
    </source>
</evidence>
<sequence length="363" mass="37852">MFLLPSDPDGDIVRLRVDAAGRVLARERFADSEPGPVDAGARNLLVVPGADCHVLWLDLPARNPLQALAAARLLVADHLAVAADCQHVAIGPQTTEGRQRLVVCVDASRMRGWLDRTAAQGITADAVVPAPLLLPMPDDPDAVTVAGHAGEWLVRGERLAFAAEPALADAVIDERRRAPIEDLDEALAAGALSPPIDLLQHDFARIPPQREGWPAWRRAAVLAAVLAASPALLLGAKAIHHARAADALAVQSRALARTVLPSLAATDTPLPAVRAQLAGLRAGDTFARATAALSATVAAIDGAEIDTLSFSGETLVATIAHADPRDVDRLRDAVAASGLSLEATGSRNTSGRIHTTVELAAQP</sequence>
<dbReference type="EMBL" id="AVPT01000012">
    <property type="protein sequence ID" value="KGM56516.1"/>
    <property type="molecule type" value="Genomic_DNA"/>
</dbReference>
<gene>
    <name evidence="12" type="ORF">N799_03625</name>
</gene>
<evidence type="ECO:0000256" key="6">
    <source>
        <dbReference type="ARBA" id="ARBA00022692"/>
    </source>
</evidence>
<keyword evidence="7" id="KW-0653">Protein transport</keyword>
<dbReference type="InterPro" id="IPR024230">
    <property type="entry name" value="GspL_cyto_dom"/>
</dbReference>
<comment type="caution">
    <text evidence="12">The sequence shown here is derived from an EMBL/GenBank/DDBJ whole genome shotgun (WGS) entry which is preliminary data.</text>
</comment>
<dbReference type="InterPro" id="IPR025691">
    <property type="entry name" value="GspL_pp_dom"/>
</dbReference>
<comment type="subcellular location">
    <subcellularLocation>
        <location evidence="1">Cell inner membrane</location>
        <topology evidence="1">Single-pass membrane protein</topology>
    </subcellularLocation>
</comment>
<name>A0A0A0F007_9GAMM</name>
<dbReference type="Pfam" id="PF05134">
    <property type="entry name" value="T2SSL"/>
    <property type="match status" value="1"/>
</dbReference>
<evidence type="ECO:0000313" key="13">
    <source>
        <dbReference type="Proteomes" id="UP000029989"/>
    </source>
</evidence>
<dbReference type="AlphaFoldDB" id="A0A0A0F007"/>
<evidence type="ECO:0000256" key="2">
    <source>
        <dbReference type="ARBA" id="ARBA00005318"/>
    </source>
</evidence>
<comment type="similarity">
    <text evidence="2">Belongs to the GSP L family.</text>
</comment>
<reference evidence="12 13" key="1">
    <citation type="journal article" date="2015" name="Stand. Genomic Sci.">
        <title>Genomic information of the arsenic-resistant bacterium Lysobacter arseniciresistens type strain ZS79(T) and comparison of Lysobacter draft genomes.</title>
        <authorList>
            <person name="Liu L."/>
            <person name="Zhang S."/>
            <person name="Luo M."/>
            <person name="Wang G."/>
        </authorList>
    </citation>
    <scope>NUCLEOTIDE SEQUENCE [LARGE SCALE GENOMIC DNA]</scope>
    <source>
        <strain evidence="12 13">ZS79</strain>
    </source>
</reference>
<evidence type="ECO:0000259" key="11">
    <source>
        <dbReference type="Pfam" id="PF12693"/>
    </source>
</evidence>
<protein>
    <recommendedName>
        <fullName evidence="14">GspL cytoplasmic actin-ATPase-like domain-containing protein</fullName>
    </recommendedName>
</protein>
<keyword evidence="3" id="KW-0813">Transport</keyword>
<evidence type="ECO:0008006" key="14">
    <source>
        <dbReference type="Google" id="ProtNLM"/>
    </source>
</evidence>
<organism evidence="12 13">
    <name type="scientific">Lysobacter arseniciresistens ZS79</name>
    <dbReference type="NCBI Taxonomy" id="913325"/>
    <lineage>
        <taxon>Bacteria</taxon>
        <taxon>Pseudomonadati</taxon>
        <taxon>Pseudomonadota</taxon>
        <taxon>Gammaproteobacteria</taxon>
        <taxon>Lysobacterales</taxon>
        <taxon>Lysobacteraceae</taxon>
        <taxon>Novilysobacter</taxon>
    </lineage>
</organism>
<evidence type="ECO:0000256" key="5">
    <source>
        <dbReference type="ARBA" id="ARBA00022519"/>
    </source>
</evidence>
<evidence type="ECO:0000256" key="7">
    <source>
        <dbReference type="ARBA" id="ARBA00022927"/>
    </source>
</evidence>
<dbReference type="eggNOG" id="COG3297">
    <property type="taxonomic scope" value="Bacteria"/>
</dbReference>
<evidence type="ECO:0000259" key="10">
    <source>
        <dbReference type="Pfam" id="PF05134"/>
    </source>
</evidence>
<dbReference type="InterPro" id="IPR043129">
    <property type="entry name" value="ATPase_NBD"/>
</dbReference>
<keyword evidence="6" id="KW-0812">Transmembrane</keyword>
<keyword evidence="4" id="KW-1003">Cell membrane</keyword>
<dbReference type="Pfam" id="PF12693">
    <property type="entry name" value="GspL_C"/>
    <property type="match status" value="1"/>
</dbReference>